<keyword evidence="1" id="KW-0732">Signal</keyword>
<dbReference type="RefSeq" id="WP_309828869.1">
    <property type="nucleotide sequence ID" value="NZ_JAVIZX010000001.1"/>
</dbReference>
<accession>A0ABU1IBJ3</accession>
<organism evidence="2 3">
    <name type="scientific">Paracidovorax wautersii</name>
    <dbReference type="NCBI Taxonomy" id="1177982"/>
    <lineage>
        <taxon>Bacteria</taxon>
        <taxon>Pseudomonadati</taxon>
        <taxon>Pseudomonadota</taxon>
        <taxon>Betaproteobacteria</taxon>
        <taxon>Burkholderiales</taxon>
        <taxon>Comamonadaceae</taxon>
        <taxon>Paracidovorax</taxon>
    </lineage>
</organism>
<dbReference type="EMBL" id="JAVIZX010000001">
    <property type="protein sequence ID" value="MDR6214601.1"/>
    <property type="molecule type" value="Genomic_DNA"/>
</dbReference>
<evidence type="ECO:0000313" key="3">
    <source>
        <dbReference type="Proteomes" id="UP001267710"/>
    </source>
</evidence>
<evidence type="ECO:0000256" key="1">
    <source>
        <dbReference type="SAM" id="SignalP"/>
    </source>
</evidence>
<feature type="signal peptide" evidence="1">
    <location>
        <begin position="1"/>
        <end position="26"/>
    </location>
</feature>
<comment type="caution">
    <text evidence="2">The sequence shown here is derived from an EMBL/GenBank/DDBJ whole genome shotgun (WGS) entry which is preliminary data.</text>
</comment>
<gene>
    <name evidence="2" type="ORF">QE399_002290</name>
</gene>
<feature type="chain" id="PRO_5046745685" evidence="1">
    <location>
        <begin position="27"/>
        <end position="255"/>
    </location>
</feature>
<sequence>MRPLPALLRSLAPAALLAGAPLAAMAQMAVCSSDGQPPPRALYERFLSADCESCWADVPAAAPGDAALLLDWIVPGRSGDDAPLSAAATRDALDRLEALGRTPPGTTDTAVSDVAPAGAAPGRLRVSLGPPLNDYVGTTIALVPAPVRGGARPLRPGARYTFTLLLIQTVPASSEGNAAPRHLVRNALQGTWVAGAGRVQTGWSELRPMRVPDGADVQRLGVAGWLQDADGTVIAAAQARCAAGADAAATGNAAK</sequence>
<name>A0ABU1IBJ3_9BURK</name>
<evidence type="ECO:0000313" key="2">
    <source>
        <dbReference type="EMBL" id="MDR6214601.1"/>
    </source>
</evidence>
<protein>
    <submittedName>
        <fullName evidence="2">Uncharacterized protein</fullName>
    </submittedName>
</protein>
<dbReference type="Proteomes" id="UP001267710">
    <property type="component" value="Unassembled WGS sequence"/>
</dbReference>
<keyword evidence="3" id="KW-1185">Reference proteome</keyword>
<reference evidence="2 3" key="1">
    <citation type="submission" date="2023-08" db="EMBL/GenBank/DDBJ databases">
        <title>Functional and genomic diversity of the sorghum phyllosphere microbiome.</title>
        <authorList>
            <person name="Shade A."/>
        </authorList>
    </citation>
    <scope>NUCLEOTIDE SEQUENCE [LARGE SCALE GENOMIC DNA]</scope>
    <source>
        <strain evidence="2 3">SORGH_AS_0335</strain>
    </source>
</reference>
<proteinExistence type="predicted"/>